<evidence type="ECO:0000313" key="1">
    <source>
        <dbReference type="Proteomes" id="UP000887578"/>
    </source>
</evidence>
<evidence type="ECO:0000313" key="2">
    <source>
        <dbReference type="WBParaSite" id="PDA_v2.g22897.t1"/>
    </source>
</evidence>
<accession>A0A914Q225</accession>
<name>A0A914Q225_9BILA</name>
<protein>
    <submittedName>
        <fullName evidence="2">Uncharacterized protein</fullName>
    </submittedName>
</protein>
<sequence>MEGVEEKCYQHMMLASQKKAKELINQQSSHPMRNRRNPSAAIKNPFLTGNREIDDNFQMMSCLLVLLLRLRQASVHMSLTKQAVDLDAFKEDGGEGAEDVMDELEKTFGNISLGAEEMIAKENQQIDEIFEPSYASAKLKVLLEKVDHVIERGDKW</sequence>
<dbReference type="Proteomes" id="UP000887578">
    <property type="component" value="Unplaced"/>
</dbReference>
<dbReference type="AlphaFoldDB" id="A0A914Q225"/>
<dbReference type="WBParaSite" id="PDA_v2.g22897.t1">
    <property type="protein sequence ID" value="PDA_v2.g22897.t1"/>
    <property type="gene ID" value="PDA_v2.g22897"/>
</dbReference>
<organism evidence="1 2">
    <name type="scientific">Panagrolaimus davidi</name>
    <dbReference type="NCBI Taxonomy" id="227884"/>
    <lineage>
        <taxon>Eukaryota</taxon>
        <taxon>Metazoa</taxon>
        <taxon>Ecdysozoa</taxon>
        <taxon>Nematoda</taxon>
        <taxon>Chromadorea</taxon>
        <taxon>Rhabditida</taxon>
        <taxon>Tylenchina</taxon>
        <taxon>Panagrolaimomorpha</taxon>
        <taxon>Panagrolaimoidea</taxon>
        <taxon>Panagrolaimidae</taxon>
        <taxon>Panagrolaimus</taxon>
    </lineage>
</organism>
<proteinExistence type="predicted"/>
<reference evidence="2" key="1">
    <citation type="submission" date="2022-11" db="UniProtKB">
        <authorList>
            <consortium name="WormBaseParasite"/>
        </authorList>
    </citation>
    <scope>IDENTIFICATION</scope>
</reference>
<keyword evidence="1" id="KW-1185">Reference proteome</keyword>